<reference evidence="1 2" key="1">
    <citation type="submission" date="2021-06" db="EMBL/GenBank/DDBJ databases">
        <authorList>
            <person name="Palmer J.M."/>
        </authorList>
    </citation>
    <scope>NUCLEOTIDE SEQUENCE [LARGE SCALE GENOMIC DNA]</scope>
    <source>
        <strain evidence="1 2">AS_MEX2019</strain>
        <tissue evidence="1">Muscle</tissue>
    </source>
</reference>
<dbReference type="Proteomes" id="UP001469553">
    <property type="component" value="Unassembled WGS sequence"/>
</dbReference>
<proteinExistence type="predicted"/>
<evidence type="ECO:0000313" key="2">
    <source>
        <dbReference type="Proteomes" id="UP001469553"/>
    </source>
</evidence>
<sequence>MLVALIKDASGSSVRRVYMWDTHTGSSACCCSSADTGSLAAIAYISEEEDAKYGDVILRSLSVRLSLFLSVVGHNGAFCGLSCIRDAVISAARAGLTLVSDNHGVLF</sequence>
<name>A0ABV0XRC2_9TELE</name>
<gene>
    <name evidence="1" type="ORF">AMECASPLE_017331</name>
</gene>
<comment type="caution">
    <text evidence="1">The sequence shown here is derived from an EMBL/GenBank/DDBJ whole genome shotgun (WGS) entry which is preliminary data.</text>
</comment>
<dbReference type="EMBL" id="JAHRIP010010698">
    <property type="protein sequence ID" value="MEQ2284016.1"/>
    <property type="molecule type" value="Genomic_DNA"/>
</dbReference>
<accession>A0ABV0XRC2</accession>
<keyword evidence="2" id="KW-1185">Reference proteome</keyword>
<organism evidence="1 2">
    <name type="scientific">Ameca splendens</name>
    <dbReference type="NCBI Taxonomy" id="208324"/>
    <lineage>
        <taxon>Eukaryota</taxon>
        <taxon>Metazoa</taxon>
        <taxon>Chordata</taxon>
        <taxon>Craniata</taxon>
        <taxon>Vertebrata</taxon>
        <taxon>Euteleostomi</taxon>
        <taxon>Actinopterygii</taxon>
        <taxon>Neopterygii</taxon>
        <taxon>Teleostei</taxon>
        <taxon>Neoteleostei</taxon>
        <taxon>Acanthomorphata</taxon>
        <taxon>Ovalentaria</taxon>
        <taxon>Atherinomorphae</taxon>
        <taxon>Cyprinodontiformes</taxon>
        <taxon>Goodeidae</taxon>
        <taxon>Ameca</taxon>
    </lineage>
</organism>
<evidence type="ECO:0000313" key="1">
    <source>
        <dbReference type="EMBL" id="MEQ2284016.1"/>
    </source>
</evidence>
<protein>
    <submittedName>
        <fullName evidence="1">Uncharacterized protein</fullName>
    </submittedName>
</protein>